<feature type="region of interest" description="Disordered" evidence="1">
    <location>
        <begin position="1"/>
        <end position="25"/>
    </location>
</feature>
<proteinExistence type="predicted"/>
<keyword evidence="3" id="KW-1185">Reference proteome</keyword>
<comment type="caution">
    <text evidence="2">The sequence shown here is derived from an EMBL/GenBank/DDBJ whole genome shotgun (WGS) entry which is preliminary data.</text>
</comment>
<evidence type="ECO:0000256" key="1">
    <source>
        <dbReference type="SAM" id="MobiDB-lite"/>
    </source>
</evidence>
<feature type="compositionally biased region" description="Polar residues" evidence="1">
    <location>
        <begin position="75"/>
        <end position="100"/>
    </location>
</feature>
<organism evidence="2 3">
    <name type="scientific">Armillaria luteobubalina</name>
    <dbReference type="NCBI Taxonomy" id="153913"/>
    <lineage>
        <taxon>Eukaryota</taxon>
        <taxon>Fungi</taxon>
        <taxon>Dikarya</taxon>
        <taxon>Basidiomycota</taxon>
        <taxon>Agaricomycotina</taxon>
        <taxon>Agaricomycetes</taxon>
        <taxon>Agaricomycetidae</taxon>
        <taxon>Agaricales</taxon>
        <taxon>Marasmiineae</taxon>
        <taxon>Physalacriaceae</taxon>
        <taxon>Armillaria</taxon>
    </lineage>
</organism>
<gene>
    <name evidence="2" type="ORF">EDD18DRAFT_1355183</name>
</gene>
<feature type="compositionally biased region" description="Basic and acidic residues" evidence="1">
    <location>
        <begin position="15"/>
        <end position="25"/>
    </location>
</feature>
<accession>A0AA39URP6</accession>
<feature type="region of interest" description="Disordered" evidence="1">
    <location>
        <begin position="120"/>
        <end position="156"/>
    </location>
</feature>
<dbReference type="EMBL" id="JAUEPU010000020">
    <property type="protein sequence ID" value="KAK0494459.1"/>
    <property type="molecule type" value="Genomic_DNA"/>
</dbReference>
<dbReference type="AlphaFoldDB" id="A0AA39URP6"/>
<dbReference type="Proteomes" id="UP001175228">
    <property type="component" value="Unassembled WGS sequence"/>
</dbReference>
<name>A0AA39URP6_9AGAR</name>
<protein>
    <submittedName>
        <fullName evidence="2">Uncharacterized protein</fullName>
    </submittedName>
</protein>
<sequence length="156" mass="17405">MPKKKKAGAAATNRENIKHGILDPKESSAIAADPMYVHTDFVQEEDMPIRSYSYKPVHTFDFTFRLAQNCTVAADSWPSNTTNPVSQDRSQGTSSHSQASAKKFWDPDLKPDWETHEICTENRKRGREEADLVHDLPSGSSHTSAWCNGNGKTKKA</sequence>
<evidence type="ECO:0000313" key="3">
    <source>
        <dbReference type="Proteomes" id="UP001175228"/>
    </source>
</evidence>
<feature type="region of interest" description="Disordered" evidence="1">
    <location>
        <begin position="75"/>
        <end position="108"/>
    </location>
</feature>
<evidence type="ECO:0000313" key="2">
    <source>
        <dbReference type="EMBL" id="KAK0494459.1"/>
    </source>
</evidence>
<reference evidence="2" key="1">
    <citation type="submission" date="2023-06" db="EMBL/GenBank/DDBJ databases">
        <authorList>
            <consortium name="Lawrence Berkeley National Laboratory"/>
            <person name="Ahrendt S."/>
            <person name="Sahu N."/>
            <person name="Indic B."/>
            <person name="Wong-Bajracharya J."/>
            <person name="Merenyi Z."/>
            <person name="Ke H.-M."/>
            <person name="Monk M."/>
            <person name="Kocsube S."/>
            <person name="Drula E."/>
            <person name="Lipzen A."/>
            <person name="Balint B."/>
            <person name="Henrissat B."/>
            <person name="Andreopoulos B."/>
            <person name="Martin F.M."/>
            <person name="Harder C.B."/>
            <person name="Rigling D."/>
            <person name="Ford K.L."/>
            <person name="Foster G.D."/>
            <person name="Pangilinan J."/>
            <person name="Papanicolaou A."/>
            <person name="Barry K."/>
            <person name="LaButti K."/>
            <person name="Viragh M."/>
            <person name="Koriabine M."/>
            <person name="Yan M."/>
            <person name="Riley R."/>
            <person name="Champramary S."/>
            <person name="Plett K.L."/>
            <person name="Tsai I.J."/>
            <person name="Slot J."/>
            <person name="Sipos G."/>
            <person name="Plett J."/>
            <person name="Nagy L.G."/>
            <person name="Grigoriev I.V."/>
        </authorList>
    </citation>
    <scope>NUCLEOTIDE SEQUENCE</scope>
    <source>
        <strain evidence="2">HWK02</strain>
    </source>
</reference>
<feature type="compositionally biased region" description="Basic and acidic residues" evidence="1">
    <location>
        <begin position="120"/>
        <end position="134"/>
    </location>
</feature>
<feature type="compositionally biased region" description="Polar residues" evidence="1">
    <location>
        <begin position="138"/>
        <end position="156"/>
    </location>
</feature>